<sequence>MLVQKLDQATGSLQGMIEGAIQNFLGFATSSTSKQQFISLEDNEEYLSMDNEEEEADVEKKIVDVMEYMTTNNIDILGLAETNVNKNTLKTLEHTVQDKFKLYFTTEEKKGTGIRFLVKKEFIVYVQQFQYFKGRIGFIDFYTKKKKICIVQAYINVQDKEKPQVKRLYKQIEHWTNQCLDSFVKNIIIMGDFNTKWNEYEFLMHHIGGMTYSIISKNTSSKNQPRFSAMTSQIFYKNDNNEDILYTEENKVKEQTNLHFQAITGAINCEKDLSQYPEWQEQYQPKRDVQYTIYSDLIKYLTLDEWIDNVKSLPNNKASGPSGISYKILKNLNEDNQSLLHAFICVCMNLNDIPAEWKKATIYPIPKPKPFFANLTNTRPITLLETPQKAFISLLNRRLSRILKNNNVLKRNQFAALPGNSTFEPIRMINEIIQDAKENNKELWLLSQDLGKAYDCVNIFILEKAMERIKIPSNFIKIISSLFNNRQNQVITAYGLTDPYDVLIGIDQEEVISPLLWCIYYDPLLCEIEQRKLGYTLEAPKIALNKFYGEDTSDDTEKLTISSNAYMDDTQWLAPSQNNLEKILEIADSFYKLNDIQVNKEKSELLVRYKQGRYRPKLKPHEPVTLRFGSDSIFIIPVSP</sequence>
<dbReference type="Gene3D" id="3.60.10.10">
    <property type="entry name" value="Endonuclease/exonuclease/phosphatase"/>
    <property type="match status" value="1"/>
</dbReference>
<dbReference type="InterPro" id="IPR043502">
    <property type="entry name" value="DNA/RNA_pol_sf"/>
</dbReference>
<name>A0A2Z6QBD5_9GLOM</name>
<organism evidence="2 3">
    <name type="scientific">Rhizophagus clarus</name>
    <dbReference type="NCBI Taxonomy" id="94130"/>
    <lineage>
        <taxon>Eukaryota</taxon>
        <taxon>Fungi</taxon>
        <taxon>Fungi incertae sedis</taxon>
        <taxon>Mucoromycota</taxon>
        <taxon>Glomeromycotina</taxon>
        <taxon>Glomeromycetes</taxon>
        <taxon>Glomerales</taxon>
        <taxon>Glomeraceae</taxon>
        <taxon>Rhizophagus</taxon>
    </lineage>
</organism>
<dbReference type="Proteomes" id="UP000247702">
    <property type="component" value="Unassembled WGS sequence"/>
</dbReference>
<dbReference type="InterPro" id="IPR036691">
    <property type="entry name" value="Endo/exonu/phosph_ase_sf"/>
</dbReference>
<dbReference type="EMBL" id="BEXD01000366">
    <property type="protein sequence ID" value="GBB86825.1"/>
    <property type="molecule type" value="Genomic_DNA"/>
</dbReference>
<proteinExistence type="predicted"/>
<dbReference type="PROSITE" id="PS50878">
    <property type="entry name" value="RT_POL"/>
    <property type="match status" value="1"/>
</dbReference>
<reference evidence="2 3" key="1">
    <citation type="submission" date="2017-11" db="EMBL/GenBank/DDBJ databases">
        <title>The genome of Rhizophagus clarus HR1 reveals common genetic basis of auxotrophy among arbuscular mycorrhizal fungi.</title>
        <authorList>
            <person name="Kobayashi Y."/>
        </authorList>
    </citation>
    <scope>NUCLEOTIDE SEQUENCE [LARGE SCALE GENOMIC DNA]</scope>
    <source>
        <strain evidence="2 3">HR1</strain>
    </source>
</reference>
<dbReference type="PANTHER" id="PTHR19446">
    <property type="entry name" value="REVERSE TRANSCRIPTASES"/>
    <property type="match status" value="1"/>
</dbReference>
<comment type="caution">
    <text evidence="2">The sequence shown here is derived from an EMBL/GenBank/DDBJ whole genome shotgun (WGS) entry which is preliminary data.</text>
</comment>
<feature type="domain" description="Reverse transcriptase" evidence="1">
    <location>
        <begin position="346"/>
        <end position="632"/>
    </location>
</feature>
<dbReference type="Pfam" id="PF00078">
    <property type="entry name" value="RVT_1"/>
    <property type="match status" value="1"/>
</dbReference>
<dbReference type="InterPro" id="IPR000477">
    <property type="entry name" value="RT_dom"/>
</dbReference>
<evidence type="ECO:0000313" key="2">
    <source>
        <dbReference type="EMBL" id="GBB86825.1"/>
    </source>
</evidence>
<accession>A0A2Z6QBD5</accession>
<protein>
    <recommendedName>
        <fullName evidence="1">Reverse transcriptase domain-containing protein</fullName>
    </recommendedName>
</protein>
<gene>
    <name evidence="2" type="ORF">RclHR1_13270007</name>
</gene>
<keyword evidence="3" id="KW-1185">Reference proteome</keyword>
<dbReference type="SUPFAM" id="SSF56672">
    <property type="entry name" value="DNA/RNA polymerases"/>
    <property type="match status" value="1"/>
</dbReference>
<dbReference type="AlphaFoldDB" id="A0A2Z6QBD5"/>
<dbReference type="SUPFAM" id="SSF56219">
    <property type="entry name" value="DNase I-like"/>
    <property type="match status" value="1"/>
</dbReference>
<evidence type="ECO:0000313" key="3">
    <source>
        <dbReference type="Proteomes" id="UP000247702"/>
    </source>
</evidence>
<evidence type="ECO:0000259" key="1">
    <source>
        <dbReference type="PROSITE" id="PS50878"/>
    </source>
</evidence>